<protein>
    <submittedName>
        <fullName evidence="2">Uncharacterized protein</fullName>
    </submittedName>
</protein>
<sequence>MIGVKRPDHYRNNANFTTHSILAPFAVDGTTLTPRARAKMKGREDTKAPTDPSVSEVCAGVRSCLEELNVAGGGGRGGEGEGGGGMERKGGGGMRGGVRGGGRGGGGGSLVQSASVVHQLHHLRRQLHRLRVNCLI</sequence>
<name>A0AAE1ESD0_PETCI</name>
<proteinExistence type="predicted"/>
<dbReference type="EMBL" id="JAWQEG010004703">
    <property type="protein sequence ID" value="KAK3860539.1"/>
    <property type="molecule type" value="Genomic_DNA"/>
</dbReference>
<reference evidence="2" key="1">
    <citation type="submission" date="2023-10" db="EMBL/GenBank/DDBJ databases">
        <title>Genome assemblies of two species of porcelain crab, Petrolisthes cinctipes and Petrolisthes manimaculis (Anomura: Porcellanidae).</title>
        <authorList>
            <person name="Angst P."/>
        </authorList>
    </citation>
    <scope>NUCLEOTIDE SEQUENCE</scope>
    <source>
        <strain evidence="2">PB745_01</strain>
        <tissue evidence="2">Gill</tissue>
    </source>
</reference>
<gene>
    <name evidence="2" type="ORF">Pcinc_033418</name>
</gene>
<evidence type="ECO:0000256" key="1">
    <source>
        <dbReference type="SAM" id="MobiDB-lite"/>
    </source>
</evidence>
<organism evidence="2 3">
    <name type="scientific">Petrolisthes cinctipes</name>
    <name type="common">Flat porcelain crab</name>
    <dbReference type="NCBI Taxonomy" id="88211"/>
    <lineage>
        <taxon>Eukaryota</taxon>
        <taxon>Metazoa</taxon>
        <taxon>Ecdysozoa</taxon>
        <taxon>Arthropoda</taxon>
        <taxon>Crustacea</taxon>
        <taxon>Multicrustacea</taxon>
        <taxon>Malacostraca</taxon>
        <taxon>Eumalacostraca</taxon>
        <taxon>Eucarida</taxon>
        <taxon>Decapoda</taxon>
        <taxon>Pleocyemata</taxon>
        <taxon>Anomura</taxon>
        <taxon>Galatheoidea</taxon>
        <taxon>Porcellanidae</taxon>
        <taxon>Petrolisthes</taxon>
    </lineage>
</organism>
<feature type="compositionally biased region" description="Gly residues" evidence="1">
    <location>
        <begin position="71"/>
        <end position="109"/>
    </location>
</feature>
<feature type="region of interest" description="Disordered" evidence="1">
    <location>
        <begin position="70"/>
        <end position="110"/>
    </location>
</feature>
<dbReference type="Proteomes" id="UP001286313">
    <property type="component" value="Unassembled WGS sequence"/>
</dbReference>
<evidence type="ECO:0000313" key="3">
    <source>
        <dbReference type="Proteomes" id="UP001286313"/>
    </source>
</evidence>
<accession>A0AAE1ESD0</accession>
<keyword evidence="3" id="KW-1185">Reference proteome</keyword>
<evidence type="ECO:0000313" key="2">
    <source>
        <dbReference type="EMBL" id="KAK3860539.1"/>
    </source>
</evidence>
<comment type="caution">
    <text evidence="2">The sequence shown here is derived from an EMBL/GenBank/DDBJ whole genome shotgun (WGS) entry which is preliminary data.</text>
</comment>
<dbReference type="AlphaFoldDB" id="A0AAE1ESD0"/>